<gene>
    <name evidence="1" type="ORF">GQM21_25380</name>
</gene>
<comment type="caution">
    <text evidence="1">The sequence shown here is derived from an EMBL/GenBank/DDBJ whole genome shotgun (WGS) entry which is preliminary data.</text>
</comment>
<organism evidence="1 2">
    <name type="scientific">Escherichia coli</name>
    <dbReference type="NCBI Taxonomy" id="562"/>
    <lineage>
        <taxon>Bacteria</taxon>
        <taxon>Pseudomonadati</taxon>
        <taxon>Pseudomonadota</taxon>
        <taxon>Gammaproteobacteria</taxon>
        <taxon>Enterobacterales</taxon>
        <taxon>Enterobacteriaceae</taxon>
        <taxon>Escherichia</taxon>
    </lineage>
</organism>
<proteinExistence type="predicted"/>
<reference evidence="1 2" key="1">
    <citation type="submission" date="2019-12" db="EMBL/GenBank/DDBJ databases">
        <title>Enteriobacteria Tanzani isolates_10432.</title>
        <authorList>
            <person name="Subbiah M."/>
            <person name="Call D."/>
        </authorList>
    </citation>
    <scope>NUCLEOTIDE SEQUENCE [LARGE SCALE GENOMIC DNA]</scope>
    <source>
        <strain evidence="1 2">10432wG8</strain>
    </source>
</reference>
<dbReference type="AlphaFoldDB" id="A0A8T5YLQ8"/>
<dbReference type="Pfam" id="PF06069">
    <property type="entry name" value="PerC"/>
    <property type="match status" value="1"/>
</dbReference>
<sequence>MIRDRKAEDLESKGLYRRAAARWSEIMMLADGDKEREHAANRRSECIRKAARQPATTDRFGDLRQAVKRTHSALGMDEEARGYFRRYRDKDCQRQ</sequence>
<dbReference type="EMBL" id="WTML01000221">
    <property type="protein sequence ID" value="MWL00442.1"/>
    <property type="molecule type" value="Genomic_DNA"/>
</dbReference>
<dbReference type="Proteomes" id="UP000462271">
    <property type="component" value="Unassembled WGS sequence"/>
</dbReference>
<protein>
    <submittedName>
        <fullName evidence="1">PerC family transcriptional regulator</fullName>
    </submittedName>
</protein>
<evidence type="ECO:0000313" key="1">
    <source>
        <dbReference type="EMBL" id="MWL00442.1"/>
    </source>
</evidence>
<evidence type="ECO:0000313" key="2">
    <source>
        <dbReference type="Proteomes" id="UP000462271"/>
    </source>
</evidence>
<dbReference type="InterPro" id="IPR024684">
    <property type="entry name" value="Tscrpt_act_PerC/SfV_Orf40"/>
</dbReference>
<name>A0A8T5YLQ8_ECOLX</name>
<accession>A0A8T5YLQ8</accession>